<comment type="caution">
    <text evidence="1">The sequence shown here is derived from an EMBL/GenBank/DDBJ whole genome shotgun (WGS) entry which is preliminary data.</text>
</comment>
<dbReference type="Proteomes" id="UP000289152">
    <property type="component" value="Unassembled WGS sequence"/>
</dbReference>
<dbReference type="AlphaFoldDB" id="A0A4Q1BG83"/>
<gene>
    <name evidence="1" type="ORF">M231_06651</name>
</gene>
<dbReference type="Gene3D" id="2.40.70.10">
    <property type="entry name" value="Acid Proteases"/>
    <property type="match status" value="1"/>
</dbReference>
<proteinExistence type="predicted"/>
<reference evidence="1 2" key="1">
    <citation type="submission" date="2016-06" db="EMBL/GenBank/DDBJ databases">
        <title>Evolution of pathogenesis and genome organization in the Tremellales.</title>
        <authorList>
            <person name="Cuomo C."/>
            <person name="Litvintseva A."/>
            <person name="Heitman J."/>
            <person name="Chen Y."/>
            <person name="Sun S."/>
            <person name="Springer D."/>
            <person name="Dromer F."/>
            <person name="Young S."/>
            <person name="Zeng Q."/>
            <person name="Chapman S."/>
            <person name="Gujja S."/>
            <person name="Saif S."/>
            <person name="Birren B."/>
        </authorList>
    </citation>
    <scope>NUCLEOTIDE SEQUENCE [LARGE SCALE GENOMIC DNA]</scope>
    <source>
        <strain evidence="1 2">ATCC 28783</strain>
    </source>
</reference>
<dbReference type="InterPro" id="IPR021109">
    <property type="entry name" value="Peptidase_aspartic_dom_sf"/>
</dbReference>
<sequence length="119" mass="12830">MNQKAVWSLQHDAYNTLLTAVAPSDHPPSVVKRDPSTLGSGGSTATLVTEYVEAELDLGEGLKIATRSDVMAYEGPEVLVGLDFLKQFRASIDCGKGLIKFIGIGRGWAGRVGMVHWKE</sequence>
<evidence type="ECO:0000313" key="1">
    <source>
        <dbReference type="EMBL" id="RXK36103.1"/>
    </source>
</evidence>
<organism evidence="1 2">
    <name type="scientific">Tremella mesenterica</name>
    <name type="common">Jelly fungus</name>
    <dbReference type="NCBI Taxonomy" id="5217"/>
    <lineage>
        <taxon>Eukaryota</taxon>
        <taxon>Fungi</taxon>
        <taxon>Dikarya</taxon>
        <taxon>Basidiomycota</taxon>
        <taxon>Agaricomycotina</taxon>
        <taxon>Tremellomycetes</taxon>
        <taxon>Tremellales</taxon>
        <taxon>Tremellaceae</taxon>
        <taxon>Tremella</taxon>
    </lineage>
</organism>
<protein>
    <submittedName>
        <fullName evidence="1">Uncharacterized protein</fullName>
    </submittedName>
</protein>
<dbReference type="InParanoid" id="A0A4Q1BG83"/>
<evidence type="ECO:0000313" key="2">
    <source>
        <dbReference type="Proteomes" id="UP000289152"/>
    </source>
</evidence>
<keyword evidence="2" id="KW-1185">Reference proteome</keyword>
<dbReference type="VEuPathDB" id="FungiDB:TREMEDRAFT_64156"/>
<dbReference type="EMBL" id="SDIL01000109">
    <property type="protein sequence ID" value="RXK36103.1"/>
    <property type="molecule type" value="Genomic_DNA"/>
</dbReference>
<name>A0A4Q1BG83_TREME</name>
<accession>A0A4Q1BG83</accession>